<comment type="caution">
    <text evidence="2">The sequence shown here is derived from an EMBL/GenBank/DDBJ whole genome shotgun (WGS) entry which is preliminary data.</text>
</comment>
<organism evidence="2 3">
    <name type="scientific">Nocardioides cavernaquae</name>
    <dbReference type="NCBI Taxonomy" id="2321396"/>
    <lineage>
        <taxon>Bacteria</taxon>
        <taxon>Bacillati</taxon>
        <taxon>Actinomycetota</taxon>
        <taxon>Actinomycetes</taxon>
        <taxon>Propionibacteriales</taxon>
        <taxon>Nocardioidaceae</taxon>
        <taxon>Nocardioides</taxon>
    </lineage>
</organism>
<name>A0A3A5HC26_9ACTN</name>
<evidence type="ECO:0000313" key="3">
    <source>
        <dbReference type="Proteomes" id="UP000276542"/>
    </source>
</evidence>
<proteinExistence type="predicted"/>
<evidence type="ECO:0000313" key="2">
    <source>
        <dbReference type="EMBL" id="RJS45610.1"/>
    </source>
</evidence>
<dbReference type="GO" id="GO:0004519">
    <property type="term" value="F:endonuclease activity"/>
    <property type="evidence" value="ECO:0007669"/>
    <property type="project" value="UniProtKB-KW"/>
</dbReference>
<evidence type="ECO:0000256" key="1">
    <source>
        <dbReference type="SAM" id="MobiDB-lite"/>
    </source>
</evidence>
<gene>
    <name evidence="2" type="ORF">D4739_04835</name>
</gene>
<protein>
    <submittedName>
        <fullName evidence="2">HNH endonuclease</fullName>
    </submittedName>
</protein>
<dbReference type="OrthoDB" id="3799569at2"/>
<dbReference type="RefSeq" id="WP_120059510.1">
    <property type="nucleotide sequence ID" value="NZ_QYRP01000002.1"/>
</dbReference>
<dbReference type="AlphaFoldDB" id="A0A3A5HC26"/>
<keyword evidence="2" id="KW-0255">Endonuclease</keyword>
<keyword evidence="3" id="KW-1185">Reference proteome</keyword>
<sequence>MASPGAVFDEMSRSDLLDTAGMLAQVEREAQIDQLRLAVQWAIMNGPDTVDPDRAGLPGRPSMRFYGGHGTPKVATGAGADLGARLGRSTTYGDLLMADGLDIEFRLPEIRGRVEAHEVLPSYARFVAKKTRDLEPDEAAYVDARVAEAADGRVTWSQFESLVEASVIAAAPAIAAAKERALRESRFARATRSAANGMRGFYLRTDTAGVAKLDATVAHIAQVLADLGSTETLDQRRAMAAVILSSPGEAVQLLAAHAAWRDRPTTASDAEPQPEPEWSNEDENPSGPGTEGGMEDPADNIDADPDEPIDPAALDAAAADTTADVIAKAIELWANHGNGQPLGDKPVINWAKVLPTVTLYVHLYGGRVHASDVAGRAVIGADRGEAPPIVRIEGIGAVTEAWLRTHLQLHPDHKLIVKPVIDLEGQAPVDSWEIPDRHREAVRLITPADRFPWATATANQSGGWAGMQIDHTIAWKPGNTGQSRIGNYAPLTQRHHNLKTHGGWQCVQPFPGIYLWRDPHGAYYLVDHTGTRALGDTA</sequence>
<feature type="compositionally biased region" description="Acidic residues" evidence="1">
    <location>
        <begin position="293"/>
        <end position="309"/>
    </location>
</feature>
<accession>A0A3A5HC26</accession>
<dbReference type="Proteomes" id="UP000276542">
    <property type="component" value="Unassembled WGS sequence"/>
</dbReference>
<feature type="region of interest" description="Disordered" evidence="1">
    <location>
        <begin position="262"/>
        <end position="311"/>
    </location>
</feature>
<keyword evidence="2" id="KW-0540">Nuclease</keyword>
<feature type="compositionally biased region" description="Acidic residues" evidence="1">
    <location>
        <begin position="272"/>
        <end position="284"/>
    </location>
</feature>
<dbReference type="EMBL" id="QYRP01000002">
    <property type="protein sequence ID" value="RJS45610.1"/>
    <property type="molecule type" value="Genomic_DNA"/>
</dbReference>
<keyword evidence="2" id="KW-0378">Hydrolase</keyword>
<reference evidence="3" key="1">
    <citation type="submission" date="2018-09" db="EMBL/GenBank/DDBJ databases">
        <authorList>
            <person name="Zhu H."/>
        </authorList>
    </citation>
    <scope>NUCLEOTIDE SEQUENCE [LARGE SCALE GENOMIC DNA]</scope>
    <source>
        <strain evidence="3">K1W22B-1</strain>
    </source>
</reference>